<dbReference type="PANTHER" id="PTHR43280">
    <property type="entry name" value="ARAC-FAMILY TRANSCRIPTIONAL REGULATOR"/>
    <property type="match status" value="1"/>
</dbReference>
<gene>
    <name evidence="5" type="ORF">ACFPMF_08240</name>
</gene>
<dbReference type="InterPro" id="IPR011051">
    <property type="entry name" value="RmlC_Cupin_sf"/>
</dbReference>
<evidence type="ECO:0000259" key="4">
    <source>
        <dbReference type="PROSITE" id="PS01124"/>
    </source>
</evidence>
<feature type="domain" description="HTH araC/xylS-type" evidence="4">
    <location>
        <begin position="187"/>
        <end position="285"/>
    </location>
</feature>
<dbReference type="Gene3D" id="2.60.120.10">
    <property type="entry name" value="Jelly Rolls"/>
    <property type="match status" value="1"/>
</dbReference>
<keyword evidence="1" id="KW-0805">Transcription regulation</keyword>
<dbReference type="CDD" id="cd06976">
    <property type="entry name" value="cupin_MtlR-like_N"/>
    <property type="match status" value="1"/>
</dbReference>
<dbReference type="InterPro" id="IPR014710">
    <property type="entry name" value="RmlC-like_jellyroll"/>
</dbReference>
<dbReference type="Proteomes" id="UP001596106">
    <property type="component" value="Unassembled WGS sequence"/>
</dbReference>
<evidence type="ECO:0000256" key="2">
    <source>
        <dbReference type="ARBA" id="ARBA00023125"/>
    </source>
</evidence>
<keyword evidence="2" id="KW-0238">DNA-binding</keyword>
<sequence>MKTVEFRLPQEYDKSFIVFQEVGQFFPCPWHYHPEYELVLVLKSTGRRMVGDHIGYFDAGDLVFMGPSLPHVWVNDPEFIKGEAGYQAEAIVVQFVDHFLGKPFMEIPEMEAFRNFLKRSSRGMELTGATRDRITEIMKGMISMNGLRRLSALLEIFDILANTAEYEMLASPGYVQNVHLKSSDHLRKINQYIMQNFQEEITLPEIASVANMALTTFCCFFKEHYRVSFVEYLNTVRIGHACKLISEKDLNIVEAAAESGFNNLANFNRQFKKIKHMTPSEYRRTLNVAV</sequence>
<accession>A0ABW0I9V1</accession>
<keyword evidence="3" id="KW-0804">Transcription</keyword>
<dbReference type="SUPFAM" id="SSF46689">
    <property type="entry name" value="Homeodomain-like"/>
    <property type="match status" value="2"/>
</dbReference>
<dbReference type="RefSeq" id="WP_379843007.1">
    <property type="nucleotide sequence ID" value="NZ_JBHSMA010000002.1"/>
</dbReference>
<dbReference type="PROSITE" id="PS01124">
    <property type="entry name" value="HTH_ARAC_FAMILY_2"/>
    <property type="match status" value="1"/>
</dbReference>
<dbReference type="PANTHER" id="PTHR43280:SF27">
    <property type="entry name" value="TRANSCRIPTIONAL REGULATOR MTLR"/>
    <property type="match status" value="1"/>
</dbReference>
<evidence type="ECO:0000256" key="1">
    <source>
        <dbReference type="ARBA" id="ARBA00023015"/>
    </source>
</evidence>
<protein>
    <submittedName>
        <fullName evidence="5">AraC family transcriptional regulator</fullName>
    </submittedName>
</protein>
<evidence type="ECO:0000256" key="3">
    <source>
        <dbReference type="ARBA" id="ARBA00023163"/>
    </source>
</evidence>
<dbReference type="EMBL" id="JBHSMA010000002">
    <property type="protein sequence ID" value="MFC5409290.1"/>
    <property type="molecule type" value="Genomic_DNA"/>
</dbReference>
<dbReference type="InterPro" id="IPR009057">
    <property type="entry name" value="Homeodomain-like_sf"/>
</dbReference>
<name>A0ABW0I9V1_9BACT</name>
<organism evidence="5 6">
    <name type="scientific">Larkinella bovis</name>
    <dbReference type="NCBI Taxonomy" id="683041"/>
    <lineage>
        <taxon>Bacteria</taxon>
        <taxon>Pseudomonadati</taxon>
        <taxon>Bacteroidota</taxon>
        <taxon>Cytophagia</taxon>
        <taxon>Cytophagales</taxon>
        <taxon>Spirosomataceae</taxon>
        <taxon>Larkinella</taxon>
    </lineage>
</organism>
<dbReference type="SMART" id="SM00342">
    <property type="entry name" value="HTH_ARAC"/>
    <property type="match status" value="1"/>
</dbReference>
<evidence type="ECO:0000313" key="5">
    <source>
        <dbReference type="EMBL" id="MFC5409290.1"/>
    </source>
</evidence>
<dbReference type="SUPFAM" id="SSF51182">
    <property type="entry name" value="RmlC-like cupins"/>
    <property type="match status" value="1"/>
</dbReference>
<keyword evidence="6" id="KW-1185">Reference proteome</keyword>
<dbReference type="Pfam" id="PF12833">
    <property type="entry name" value="HTH_18"/>
    <property type="match status" value="1"/>
</dbReference>
<evidence type="ECO:0000313" key="6">
    <source>
        <dbReference type="Proteomes" id="UP001596106"/>
    </source>
</evidence>
<reference evidence="6" key="1">
    <citation type="journal article" date="2019" name="Int. J. Syst. Evol. Microbiol.">
        <title>The Global Catalogue of Microorganisms (GCM) 10K type strain sequencing project: providing services to taxonomists for standard genome sequencing and annotation.</title>
        <authorList>
            <consortium name="The Broad Institute Genomics Platform"/>
            <consortium name="The Broad Institute Genome Sequencing Center for Infectious Disease"/>
            <person name="Wu L."/>
            <person name="Ma J."/>
        </authorList>
    </citation>
    <scope>NUCLEOTIDE SEQUENCE [LARGE SCALE GENOMIC DNA]</scope>
    <source>
        <strain evidence="6">CCUG 55250</strain>
    </source>
</reference>
<proteinExistence type="predicted"/>
<dbReference type="Gene3D" id="1.10.10.60">
    <property type="entry name" value="Homeodomain-like"/>
    <property type="match status" value="2"/>
</dbReference>
<comment type="caution">
    <text evidence="5">The sequence shown here is derived from an EMBL/GenBank/DDBJ whole genome shotgun (WGS) entry which is preliminary data.</text>
</comment>
<dbReference type="InterPro" id="IPR018060">
    <property type="entry name" value="HTH_AraC"/>
</dbReference>